<dbReference type="InterPro" id="IPR011008">
    <property type="entry name" value="Dimeric_a/b-barrel"/>
</dbReference>
<gene>
    <name evidence="1" type="ORF">EHS13_27000</name>
</gene>
<dbReference type="EMBL" id="CP034235">
    <property type="protein sequence ID" value="QGQ98271.1"/>
    <property type="molecule type" value="Genomic_DNA"/>
</dbReference>
<dbReference type="OrthoDB" id="3229063at2"/>
<evidence type="ECO:0000313" key="2">
    <source>
        <dbReference type="Proteomes" id="UP000426246"/>
    </source>
</evidence>
<keyword evidence="2" id="KW-1185">Reference proteome</keyword>
<dbReference type="Proteomes" id="UP000426246">
    <property type="component" value="Chromosome"/>
</dbReference>
<dbReference type="AlphaFoldDB" id="A0A6B8RPI2"/>
<organism evidence="1 2">
    <name type="scientific">Paenibacillus psychroresistens</name>
    <dbReference type="NCBI Taxonomy" id="1778678"/>
    <lineage>
        <taxon>Bacteria</taxon>
        <taxon>Bacillati</taxon>
        <taxon>Bacillota</taxon>
        <taxon>Bacilli</taxon>
        <taxon>Bacillales</taxon>
        <taxon>Paenibacillaceae</taxon>
        <taxon>Paenibacillus</taxon>
    </lineage>
</organism>
<reference evidence="2" key="1">
    <citation type="submission" date="2018-11" db="EMBL/GenBank/DDBJ databases">
        <title>Complete genome sequence of Paenibacillus sp. ML311-T8.</title>
        <authorList>
            <person name="Nam Y.-D."/>
            <person name="Kang J."/>
            <person name="Chung W.-H."/>
            <person name="Park Y.S."/>
        </authorList>
    </citation>
    <scope>NUCLEOTIDE SEQUENCE [LARGE SCALE GENOMIC DNA]</scope>
    <source>
        <strain evidence="2">ML311-T8</strain>
    </source>
</reference>
<evidence type="ECO:0000313" key="1">
    <source>
        <dbReference type="EMBL" id="QGQ98271.1"/>
    </source>
</evidence>
<name>A0A6B8RPI2_9BACL</name>
<accession>A0A6B8RPI2</accession>
<dbReference type="KEGG" id="ppsc:EHS13_27000"/>
<dbReference type="RefSeq" id="WP_155703373.1">
    <property type="nucleotide sequence ID" value="NZ_CP034235.1"/>
</dbReference>
<proteinExistence type="predicted"/>
<protein>
    <submittedName>
        <fullName evidence="1">Uncharacterized protein</fullName>
    </submittedName>
</protein>
<dbReference type="SUPFAM" id="SSF54909">
    <property type="entry name" value="Dimeric alpha+beta barrel"/>
    <property type="match status" value="1"/>
</dbReference>
<sequence length="212" mass="25065">MLIYRSMYLSQIKSQSITDFKKHLAENSAEFRGWLEQQGIVSFSLFNQGAFLFIYLEASKKAFSFSWETPYSERLEQWPGQAVLRNSIPLLDVFHDGVPEELNEWRGDRTVEQRSGSMVYLKPEQYCSYVFYHYQLQEENPESFNKTYTIGAYENMLFSYSELPESFSLSKPEGKLKTNHTPENWQEVMLPHFQLDQDEDVIWKTLETLFVL</sequence>